<dbReference type="PATRIC" id="fig|1302272.5.peg.910"/>
<reference evidence="2 3" key="1">
    <citation type="journal article" date="2015" name="Genome Announc.">
        <title>Expanding the biotechnology potential of lactobacilli through comparative genomics of 213 strains and associated genera.</title>
        <authorList>
            <person name="Sun Z."/>
            <person name="Harris H.M."/>
            <person name="McCann A."/>
            <person name="Guo C."/>
            <person name="Argimon S."/>
            <person name="Zhang W."/>
            <person name="Yang X."/>
            <person name="Jeffery I.B."/>
            <person name="Cooney J.C."/>
            <person name="Kagawa T.F."/>
            <person name="Liu W."/>
            <person name="Song Y."/>
            <person name="Salvetti E."/>
            <person name="Wrobel A."/>
            <person name="Rasinkangas P."/>
            <person name="Parkhill J."/>
            <person name="Rea M.C."/>
            <person name="O'Sullivan O."/>
            <person name="Ritari J."/>
            <person name="Douillard F.P."/>
            <person name="Paul Ross R."/>
            <person name="Yang R."/>
            <person name="Briner A.E."/>
            <person name="Felis G.E."/>
            <person name="de Vos W.M."/>
            <person name="Barrangou R."/>
            <person name="Klaenhammer T.R."/>
            <person name="Caufield P.W."/>
            <person name="Cui Y."/>
            <person name="Zhang H."/>
            <person name="O'Toole P.W."/>
        </authorList>
    </citation>
    <scope>NUCLEOTIDE SEQUENCE [LARGE SCALE GENOMIC DNA]</scope>
    <source>
        <strain evidence="2 3">JCM 15530</strain>
    </source>
</reference>
<accession>A0A0R1HKF3</accession>
<comment type="caution">
    <text evidence="2">The sequence shown here is derived from an EMBL/GenBank/DDBJ whole genome shotgun (WGS) entry which is preliminary data.</text>
</comment>
<keyword evidence="1" id="KW-1133">Transmembrane helix</keyword>
<keyword evidence="3" id="KW-1185">Reference proteome</keyword>
<evidence type="ECO:0000313" key="3">
    <source>
        <dbReference type="Proteomes" id="UP000050911"/>
    </source>
</evidence>
<dbReference type="AlphaFoldDB" id="A0A0R1HKF3"/>
<feature type="transmembrane region" description="Helical" evidence="1">
    <location>
        <begin position="44"/>
        <end position="65"/>
    </location>
</feature>
<gene>
    <name evidence="2" type="ORF">FC96_GL000907</name>
</gene>
<keyword evidence="1" id="KW-0812">Transmembrane</keyword>
<evidence type="ECO:0008006" key="4">
    <source>
        <dbReference type="Google" id="ProtNLM"/>
    </source>
</evidence>
<organism evidence="2 3">
    <name type="scientific">Secundilactobacillus kimchicus JCM 15530</name>
    <dbReference type="NCBI Taxonomy" id="1302272"/>
    <lineage>
        <taxon>Bacteria</taxon>
        <taxon>Bacillati</taxon>
        <taxon>Bacillota</taxon>
        <taxon>Bacilli</taxon>
        <taxon>Lactobacillales</taxon>
        <taxon>Lactobacillaceae</taxon>
        <taxon>Secundilactobacillus</taxon>
    </lineage>
</organism>
<evidence type="ECO:0000256" key="1">
    <source>
        <dbReference type="SAM" id="Phobius"/>
    </source>
</evidence>
<proteinExistence type="predicted"/>
<dbReference type="Proteomes" id="UP000050911">
    <property type="component" value="Unassembled WGS sequence"/>
</dbReference>
<evidence type="ECO:0000313" key="2">
    <source>
        <dbReference type="EMBL" id="KRK46847.1"/>
    </source>
</evidence>
<protein>
    <recommendedName>
        <fullName evidence="4">Alkaline shock response membrane anchor protein AmaP</fullName>
    </recommendedName>
</protein>
<dbReference type="NCBIfam" id="NF033218">
    <property type="entry name" value="anchor_AmaP"/>
    <property type="match status" value="1"/>
</dbReference>
<name>A0A0R1HKF3_9LACO</name>
<sequence length="177" mass="19745">MVGIILAAPLAVALIWQNWTATLGTATPMSLRFDWLMQYGPMYLFWGGVALAILLVILFLVVLLWPRPRSLYLHQKADGQVTVSKKAIENFTLSALRQEPYIGNPKVSAKLSRNKIKLNISGDLMNSVNAKQHTADFLNQLESDLRTCLGIAKEKRIAIRLVNFNAAKSNSNQPRVV</sequence>
<keyword evidence="1" id="KW-0472">Membrane</keyword>
<dbReference type="STRING" id="1302272.FC96_GL000907"/>
<dbReference type="EMBL" id="AZCX01000016">
    <property type="protein sequence ID" value="KRK46847.1"/>
    <property type="molecule type" value="Genomic_DNA"/>
</dbReference>